<dbReference type="Proteomes" id="UP000192872">
    <property type="component" value="Unassembled WGS sequence"/>
</dbReference>
<proteinExistence type="predicted"/>
<dbReference type="Gene3D" id="1.10.10.10">
    <property type="entry name" value="Winged helix-like DNA-binding domain superfamily/Winged helix DNA-binding domain"/>
    <property type="match status" value="1"/>
</dbReference>
<dbReference type="InterPro" id="IPR039422">
    <property type="entry name" value="MarR/SlyA-like"/>
</dbReference>
<dbReference type="RefSeq" id="WP_376802116.1">
    <property type="nucleotide sequence ID" value="NZ_DHWE01000001.1"/>
</dbReference>
<dbReference type="PANTHER" id="PTHR33164:SF57">
    <property type="entry name" value="MARR-FAMILY TRANSCRIPTIONAL REGULATOR"/>
    <property type="match status" value="1"/>
</dbReference>
<feature type="domain" description="HTH marR-type" evidence="4">
    <location>
        <begin position="1"/>
        <end position="134"/>
    </location>
</feature>
<gene>
    <name evidence="5" type="ORF">A4S15_00290</name>
</gene>
<dbReference type="InterPro" id="IPR036390">
    <property type="entry name" value="WH_DNA-bd_sf"/>
</dbReference>
<accession>A0A1W9I2E4</accession>
<keyword evidence="2" id="KW-0238">DNA-binding</keyword>
<name>A0A1W9I2E4_9HYPH</name>
<dbReference type="GO" id="GO:0003700">
    <property type="term" value="F:DNA-binding transcription factor activity"/>
    <property type="evidence" value="ECO:0007669"/>
    <property type="project" value="InterPro"/>
</dbReference>
<keyword evidence="3" id="KW-0804">Transcription</keyword>
<evidence type="ECO:0000256" key="1">
    <source>
        <dbReference type="ARBA" id="ARBA00023015"/>
    </source>
</evidence>
<dbReference type="EMBL" id="LWDL01000005">
    <property type="protein sequence ID" value="OQW53926.1"/>
    <property type="molecule type" value="Genomic_DNA"/>
</dbReference>
<organism evidence="5 6">
    <name type="scientific">Candidatus Raskinella chloraquaticus</name>
    <dbReference type="NCBI Taxonomy" id="1951219"/>
    <lineage>
        <taxon>Bacteria</taxon>
        <taxon>Pseudomonadati</taxon>
        <taxon>Pseudomonadota</taxon>
        <taxon>Alphaproteobacteria</taxon>
        <taxon>Hyphomicrobiales</taxon>
        <taxon>Phreatobacteraceae</taxon>
        <taxon>Candidatus Raskinella</taxon>
    </lineage>
</organism>
<dbReference type="InterPro" id="IPR000835">
    <property type="entry name" value="HTH_MarR-typ"/>
</dbReference>
<evidence type="ECO:0000313" key="6">
    <source>
        <dbReference type="Proteomes" id="UP000192872"/>
    </source>
</evidence>
<sequence length="176" mass="18646">MLGALALAGNDALRGACESTVNFGGETAAALVILGYEPGLASLGLSRILGLSQVIGLSHAGTVRLVDKLVAQGLVERERDSDDQRAVCLTLSPAGRAARAEILQARRQVFDALLSSLSETEQQTLEGLLDKMLSRWTQSVEPAVRICRLCDTEGCENCPVERSDHPRNAAAPNAAH</sequence>
<dbReference type="AlphaFoldDB" id="A0A1W9I2E4"/>
<evidence type="ECO:0000259" key="4">
    <source>
        <dbReference type="PROSITE" id="PS50995"/>
    </source>
</evidence>
<dbReference type="Pfam" id="PF12802">
    <property type="entry name" value="MarR_2"/>
    <property type="match status" value="1"/>
</dbReference>
<dbReference type="InterPro" id="IPR023187">
    <property type="entry name" value="Tscrpt_reg_MarR-type_CS"/>
</dbReference>
<evidence type="ECO:0000256" key="2">
    <source>
        <dbReference type="ARBA" id="ARBA00023125"/>
    </source>
</evidence>
<dbReference type="PROSITE" id="PS50995">
    <property type="entry name" value="HTH_MARR_2"/>
    <property type="match status" value="1"/>
</dbReference>
<protein>
    <recommendedName>
        <fullName evidence="4">HTH marR-type domain-containing protein</fullName>
    </recommendedName>
</protein>
<dbReference type="GO" id="GO:0006950">
    <property type="term" value="P:response to stress"/>
    <property type="evidence" value="ECO:0007669"/>
    <property type="project" value="TreeGrafter"/>
</dbReference>
<evidence type="ECO:0000256" key="3">
    <source>
        <dbReference type="ARBA" id="ARBA00023163"/>
    </source>
</evidence>
<dbReference type="PROSITE" id="PS01117">
    <property type="entry name" value="HTH_MARR_1"/>
    <property type="match status" value="1"/>
</dbReference>
<dbReference type="PANTHER" id="PTHR33164">
    <property type="entry name" value="TRANSCRIPTIONAL REGULATOR, MARR FAMILY"/>
    <property type="match status" value="1"/>
</dbReference>
<evidence type="ECO:0000313" key="5">
    <source>
        <dbReference type="EMBL" id="OQW53926.1"/>
    </source>
</evidence>
<comment type="caution">
    <text evidence="5">The sequence shown here is derived from an EMBL/GenBank/DDBJ whole genome shotgun (WGS) entry which is preliminary data.</text>
</comment>
<dbReference type="SMART" id="SM00347">
    <property type="entry name" value="HTH_MARR"/>
    <property type="match status" value="1"/>
</dbReference>
<dbReference type="PRINTS" id="PR00598">
    <property type="entry name" value="HTHMARR"/>
</dbReference>
<keyword evidence="1" id="KW-0805">Transcription regulation</keyword>
<dbReference type="GO" id="GO:0003677">
    <property type="term" value="F:DNA binding"/>
    <property type="evidence" value="ECO:0007669"/>
    <property type="project" value="UniProtKB-KW"/>
</dbReference>
<dbReference type="SUPFAM" id="SSF46785">
    <property type="entry name" value="Winged helix' DNA-binding domain"/>
    <property type="match status" value="1"/>
</dbReference>
<dbReference type="InterPro" id="IPR036388">
    <property type="entry name" value="WH-like_DNA-bd_sf"/>
</dbReference>
<reference evidence="5 6" key="1">
    <citation type="journal article" date="2017" name="Water Res.">
        <title>Comammox in drinking water systems.</title>
        <authorList>
            <person name="Wang Y."/>
            <person name="Ma L."/>
            <person name="Mao Y."/>
            <person name="Jiang X."/>
            <person name="Xia Y."/>
            <person name="Yu K."/>
            <person name="Li B."/>
            <person name="Zhang T."/>
        </authorList>
    </citation>
    <scope>NUCLEOTIDE SEQUENCE [LARGE SCALE GENOMIC DNA]</scope>
    <source>
        <strain evidence="5">SG_bin8</strain>
    </source>
</reference>
<dbReference type="STRING" id="1827387.A4S15_00290"/>